<dbReference type="AlphaFoldDB" id="A0A068TZP8"/>
<evidence type="ECO:0000256" key="4">
    <source>
        <dbReference type="ARBA" id="ARBA00022824"/>
    </source>
</evidence>
<dbReference type="OMA" id="WDRIKRR"/>
<dbReference type="EMBL" id="HG739091">
    <property type="protein sequence ID" value="CDP01745.1"/>
    <property type="molecule type" value="Genomic_DNA"/>
</dbReference>
<keyword evidence="6 10" id="KW-0472">Membrane</keyword>
<comment type="subcellular location">
    <subcellularLocation>
        <location evidence="1">Endoplasmic reticulum membrane</location>
        <topology evidence="1">Multi-pass membrane protein</topology>
    </subcellularLocation>
</comment>
<evidence type="ECO:0000256" key="9">
    <source>
        <dbReference type="ARBA" id="ARBA00025752"/>
    </source>
</evidence>
<organism evidence="11 12">
    <name type="scientific">Coffea canephora</name>
    <name type="common">Robusta coffee</name>
    <dbReference type="NCBI Taxonomy" id="49390"/>
    <lineage>
        <taxon>Eukaryota</taxon>
        <taxon>Viridiplantae</taxon>
        <taxon>Streptophyta</taxon>
        <taxon>Embryophyta</taxon>
        <taxon>Tracheophyta</taxon>
        <taxon>Spermatophyta</taxon>
        <taxon>Magnoliopsida</taxon>
        <taxon>eudicotyledons</taxon>
        <taxon>Gunneridae</taxon>
        <taxon>Pentapetalae</taxon>
        <taxon>asterids</taxon>
        <taxon>lamiids</taxon>
        <taxon>Gentianales</taxon>
        <taxon>Rubiaceae</taxon>
        <taxon>Ixoroideae</taxon>
        <taxon>Gardenieae complex</taxon>
        <taxon>Bertiereae - Coffeeae clade</taxon>
        <taxon>Coffeeae</taxon>
        <taxon>Coffea</taxon>
    </lineage>
</organism>
<feature type="transmembrane region" description="Helical" evidence="10">
    <location>
        <begin position="288"/>
        <end position="309"/>
    </location>
</feature>
<name>A0A068TZP8_COFCA</name>
<dbReference type="InterPro" id="IPR045033">
    <property type="entry name" value="PILS1/3/4/5/7"/>
</dbReference>
<sequence>MGLLDLFMVASVPVMKVLLICGLGSFLALDHIDILGESARKQINNVVFFVFNPALVSSNLAQTITLENIVSLWFMPVNILLTFILGLFFGWVLGKITKAPQHLKGLVIGSCAAGNLGNLPLILVPAICREKGSPFGAPDSCHMYGMAYVSLSMAIGAIYLWSIVYNIVRVSSTKSYEVINVKNKSSDEETSKSLLEQLIDELDLEGTSAMDDANVSLLSCAKTDEQGKVFIMDKIKKQIYSFFRNINLTAILAPSTTAAIVGFIVGLVPPIQRLMIGASAPLHVVQDSALLLGEAAIPIVTLIVGANLLRGLRGSGVQLTVILGIIAIRYVFLPLIGVLVIRGAIHLGFVHADPLYQFVLLLQYALPPAMNIGTITQLFGSGQSECSVILLWTYSVASVSLTLWSTYFMWLVAKS</sequence>
<comment type="similarity">
    <text evidence="9">Belongs to the auxin efflux carrier (TC 2.A.69.2) family.</text>
</comment>
<feature type="transmembrane region" description="Helical" evidence="10">
    <location>
        <begin position="6"/>
        <end position="30"/>
    </location>
</feature>
<dbReference type="OrthoDB" id="191139at2759"/>
<dbReference type="PANTHER" id="PTHR31651">
    <property type="match status" value="1"/>
</dbReference>
<proteinExistence type="inferred from homology"/>
<evidence type="ECO:0000256" key="3">
    <source>
        <dbReference type="ARBA" id="ARBA00022692"/>
    </source>
</evidence>
<comment type="function">
    <text evidence="8">Involved in cellular auxin homeostasis by regulating auxin metabolism. Regulates intracellular auxin accumulation at the endoplasmic reticulum and thus auxin availability for nuclear auxin signaling.</text>
</comment>
<keyword evidence="5 10" id="KW-1133">Transmembrane helix</keyword>
<accession>A0A068TZP8</accession>
<dbReference type="InterPro" id="IPR004776">
    <property type="entry name" value="Mem_transp_PIN-like"/>
</dbReference>
<dbReference type="FunCoup" id="A0A068TZP8">
    <property type="interactions" value="106"/>
</dbReference>
<dbReference type="Pfam" id="PF03547">
    <property type="entry name" value="Mem_trans"/>
    <property type="match status" value="1"/>
</dbReference>
<dbReference type="GO" id="GO:0080162">
    <property type="term" value="P:endoplasmic reticulum to cytosol auxin transport"/>
    <property type="evidence" value="ECO:0007669"/>
    <property type="project" value="InterPro"/>
</dbReference>
<feature type="transmembrane region" description="Helical" evidence="10">
    <location>
        <begin position="73"/>
        <end position="94"/>
    </location>
</feature>
<keyword evidence="7" id="KW-0927">Auxin signaling pathway</keyword>
<evidence type="ECO:0000256" key="2">
    <source>
        <dbReference type="ARBA" id="ARBA00022448"/>
    </source>
</evidence>
<feature type="transmembrane region" description="Helical" evidence="10">
    <location>
        <begin position="355"/>
        <end position="379"/>
    </location>
</feature>
<evidence type="ECO:0000313" key="11">
    <source>
        <dbReference type="EMBL" id="CDP01745.1"/>
    </source>
</evidence>
<dbReference type="GO" id="GO:0005789">
    <property type="term" value="C:endoplasmic reticulum membrane"/>
    <property type="evidence" value="ECO:0007669"/>
    <property type="project" value="UniProtKB-SubCell"/>
</dbReference>
<feature type="transmembrane region" description="Helical" evidence="10">
    <location>
        <begin position="321"/>
        <end position="349"/>
    </location>
</feature>
<keyword evidence="2" id="KW-0813">Transport</keyword>
<dbReference type="Gramene" id="CDP01745">
    <property type="protein sequence ID" value="CDP01745"/>
    <property type="gene ID" value="GSCOC_T00036895001"/>
</dbReference>
<evidence type="ECO:0000256" key="7">
    <source>
        <dbReference type="ARBA" id="ARBA00023294"/>
    </source>
</evidence>
<feature type="transmembrane region" description="Helical" evidence="10">
    <location>
        <begin position="147"/>
        <end position="168"/>
    </location>
</feature>
<feature type="transmembrane region" description="Helical" evidence="10">
    <location>
        <begin position="106"/>
        <end position="127"/>
    </location>
</feature>
<evidence type="ECO:0000256" key="10">
    <source>
        <dbReference type="SAM" id="Phobius"/>
    </source>
</evidence>
<evidence type="ECO:0000256" key="5">
    <source>
        <dbReference type="ARBA" id="ARBA00022989"/>
    </source>
</evidence>
<evidence type="ECO:0000256" key="6">
    <source>
        <dbReference type="ARBA" id="ARBA00023136"/>
    </source>
</evidence>
<keyword evidence="12" id="KW-1185">Reference proteome</keyword>
<dbReference type="InParanoid" id="A0A068TZP8"/>
<dbReference type="PANTHER" id="PTHR31651:SF33">
    <property type="entry name" value="PROTEIN PIN-LIKES 1"/>
    <property type="match status" value="1"/>
</dbReference>
<keyword evidence="3 10" id="KW-0812">Transmembrane</keyword>
<evidence type="ECO:0000256" key="1">
    <source>
        <dbReference type="ARBA" id="ARBA00004477"/>
    </source>
</evidence>
<feature type="transmembrane region" description="Helical" evidence="10">
    <location>
        <begin position="246"/>
        <end position="268"/>
    </location>
</feature>
<evidence type="ECO:0008006" key="13">
    <source>
        <dbReference type="Google" id="ProtNLM"/>
    </source>
</evidence>
<dbReference type="Proteomes" id="UP000295252">
    <property type="component" value="Chromosome IX"/>
</dbReference>
<feature type="transmembrane region" description="Helical" evidence="10">
    <location>
        <begin position="391"/>
        <end position="413"/>
    </location>
</feature>
<gene>
    <name evidence="11" type="ORF">GSCOC_T00036895001</name>
</gene>
<reference evidence="12" key="1">
    <citation type="journal article" date="2014" name="Science">
        <title>The coffee genome provides insight into the convergent evolution of caffeine biosynthesis.</title>
        <authorList>
            <person name="Denoeud F."/>
            <person name="Carretero-Paulet L."/>
            <person name="Dereeper A."/>
            <person name="Droc G."/>
            <person name="Guyot R."/>
            <person name="Pietrella M."/>
            <person name="Zheng C."/>
            <person name="Alberti A."/>
            <person name="Anthony F."/>
            <person name="Aprea G."/>
            <person name="Aury J.M."/>
            <person name="Bento P."/>
            <person name="Bernard M."/>
            <person name="Bocs S."/>
            <person name="Campa C."/>
            <person name="Cenci A."/>
            <person name="Combes M.C."/>
            <person name="Crouzillat D."/>
            <person name="Da Silva C."/>
            <person name="Daddiego L."/>
            <person name="De Bellis F."/>
            <person name="Dussert S."/>
            <person name="Garsmeur O."/>
            <person name="Gayraud T."/>
            <person name="Guignon V."/>
            <person name="Jahn K."/>
            <person name="Jamilloux V."/>
            <person name="Joet T."/>
            <person name="Labadie K."/>
            <person name="Lan T."/>
            <person name="Leclercq J."/>
            <person name="Lepelley M."/>
            <person name="Leroy T."/>
            <person name="Li L.T."/>
            <person name="Librado P."/>
            <person name="Lopez L."/>
            <person name="Munoz A."/>
            <person name="Noel B."/>
            <person name="Pallavicini A."/>
            <person name="Perrotta G."/>
            <person name="Poncet V."/>
            <person name="Pot D."/>
            <person name="Priyono X."/>
            <person name="Rigoreau M."/>
            <person name="Rouard M."/>
            <person name="Rozas J."/>
            <person name="Tranchant-Dubreuil C."/>
            <person name="VanBuren R."/>
            <person name="Zhang Q."/>
            <person name="Andrade A.C."/>
            <person name="Argout X."/>
            <person name="Bertrand B."/>
            <person name="de Kochko A."/>
            <person name="Graziosi G."/>
            <person name="Henry R.J."/>
            <person name="Jayarama X."/>
            <person name="Ming R."/>
            <person name="Nagai C."/>
            <person name="Rounsley S."/>
            <person name="Sankoff D."/>
            <person name="Giuliano G."/>
            <person name="Albert V.A."/>
            <person name="Wincker P."/>
            <person name="Lashermes P."/>
        </authorList>
    </citation>
    <scope>NUCLEOTIDE SEQUENCE [LARGE SCALE GENOMIC DNA]</scope>
    <source>
        <strain evidence="12">cv. DH200-94</strain>
    </source>
</reference>
<dbReference type="STRING" id="49390.A0A068TZP8"/>
<evidence type="ECO:0000256" key="8">
    <source>
        <dbReference type="ARBA" id="ARBA00025100"/>
    </source>
</evidence>
<keyword evidence="4" id="KW-0256">Endoplasmic reticulum</keyword>
<dbReference type="PhylomeDB" id="A0A068TZP8"/>
<evidence type="ECO:0000313" key="12">
    <source>
        <dbReference type="Proteomes" id="UP000295252"/>
    </source>
</evidence>
<dbReference type="GO" id="GO:0009734">
    <property type="term" value="P:auxin-activated signaling pathway"/>
    <property type="evidence" value="ECO:0007669"/>
    <property type="project" value="UniProtKB-KW"/>
</dbReference>
<protein>
    <recommendedName>
        <fullName evidence="13">Protein PIN-LIKES 3-like</fullName>
    </recommendedName>
</protein>